<reference evidence="4 5" key="1">
    <citation type="submission" date="2016-09" db="EMBL/GenBank/DDBJ databases">
        <title>Vagococcus teuberi sp. nov., isolated from the Malian artisanal sour milk fene.</title>
        <authorList>
            <person name="Wullschleger S."/>
            <person name="Seifert C."/>
            <person name="Baumgartner S."/>
            <person name="Lacroix C."/>
            <person name="Bonfoh B."/>
            <person name="Stevens M.J."/>
            <person name="Meile L."/>
        </authorList>
    </citation>
    <scope>NUCLEOTIDE SEQUENCE [LARGE SCALE GENOMIC DNA]</scope>
    <source>
        <strain evidence="4 5">DSM 21459</strain>
    </source>
</reference>
<evidence type="ECO:0000313" key="4">
    <source>
        <dbReference type="EMBL" id="APB31772.1"/>
    </source>
</evidence>
<protein>
    <submittedName>
        <fullName evidence="4">N-acetylmuramoyl-L-alanine amidase</fullName>
    </submittedName>
</protein>
<dbReference type="SMART" id="SM00047">
    <property type="entry name" value="LYZ2"/>
    <property type="match status" value="1"/>
</dbReference>
<gene>
    <name evidence="4" type="ORF">BHY08_08025</name>
</gene>
<evidence type="ECO:0000259" key="3">
    <source>
        <dbReference type="SMART" id="SM00047"/>
    </source>
</evidence>
<keyword evidence="2" id="KW-0378">Hydrolase</keyword>
<dbReference type="AlphaFoldDB" id="A0A1J0A768"/>
<dbReference type="RefSeq" id="WP_071457375.1">
    <property type="nucleotide sequence ID" value="NZ_CP017267.1"/>
</dbReference>
<dbReference type="PRINTS" id="PR01002">
    <property type="entry name" value="FLGFLGJ"/>
</dbReference>
<evidence type="ECO:0000256" key="1">
    <source>
        <dbReference type="ARBA" id="ARBA00010266"/>
    </source>
</evidence>
<dbReference type="InterPro" id="IPR051056">
    <property type="entry name" value="Glycosyl_Hydrolase_73"/>
</dbReference>
<proteinExistence type="inferred from homology"/>
<feature type="domain" description="Mannosyl-glycoprotein endo-beta-N-acetylglucosamidase-like" evidence="3">
    <location>
        <begin position="48"/>
        <end position="208"/>
    </location>
</feature>
<dbReference type="KEGG" id="vte:BHY08_08025"/>
<evidence type="ECO:0000256" key="2">
    <source>
        <dbReference type="ARBA" id="ARBA00022801"/>
    </source>
</evidence>
<dbReference type="Pfam" id="PF01832">
    <property type="entry name" value="Glucosaminidase"/>
    <property type="match status" value="1"/>
</dbReference>
<accession>A0A1J0A768</accession>
<name>A0A1J0A768_9ENTE</name>
<dbReference type="Gene3D" id="4.10.80.30">
    <property type="entry name" value="DNA polymerase, domain 6"/>
    <property type="match status" value="1"/>
</dbReference>
<dbReference type="OrthoDB" id="977752at2"/>
<sequence length="209" mass="23671">MAKKYARRKKTRYKLTLPILVGALLLMVSMVVFLLSLRGLTSTTQTIQSEETNTTNKQDFIDEIVPVAKEMQASHGIMPSIILAQAILESDWGTSELSAKYNNLFGIKSFSPNDHSIKLETKEYKDGKWETIKANFKVYASWSDCIRDHTLLFVQGVDWDPYLYQGVLLADDYQTAAKALQVAGYATDPGYADKLVSLIKQYQLDQYDH</sequence>
<keyword evidence="5" id="KW-1185">Reference proteome</keyword>
<organism evidence="4 5">
    <name type="scientific">Vagococcus teuberi</name>
    <dbReference type="NCBI Taxonomy" id="519472"/>
    <lineage>
        <taxon>Bacteria</taxon>
        <taxon>Bacillati</taxon>
        <taxon>Bacillota</taxon>
        <taxon>Bacilli</taxon>
        <taxon>Lactobacillales</taxon>
        <taxon>Enterococcaceae</taxon>
        <taxon>Vagococcus</taxon>
    </lineage>
</organism>
<dbReference type="PANTHER" id="PTHR33308">
    <property type="entry name" value="PEPTIDOGLYCAN HYDROLASE FLGJ"/>
    <property type="match status" value="1"/>
</dbReference>
<dbReference type="InterPro" id="IPR002901">
    <property type="entry name" value="MGlyc_endo_b_GlcNAc-like_dom"/>
</dbReference>
<dbReference type="Gene3D" id="1.10.530.10">
    <property type="match status" value="1"/>
</dbReference>
<dbReference type="Proteomes" id="UP000191200">
    <property type="component" value="Chromosome"/>
</dbReference>
<dbReference type="GO" id="GO:0004040">
    <property type="term" value="F:amidase activity"/>
    <property type="evidence" value="ECO:0007669"/>
    <property type="project" value="InterPro"/>
</dbReference>
<dbReference type="EMBL" id="CP017267">
    <property type="protein sequence ID" value="APB31772.1"/>
    <property type="molecule type" value="Genomic_DNA"/>
</dbReference>
<comment type="similarity">
    <text evidence="1">Belongs to the glycosyl hydrolase 73 family.</text>
</comment>
<dbReference type="STRING" id="519472.BHY08_08025"/>
<dbReference type="PANTHER" id="PTHR33308:SF10">
    <property type="entry name" value="EXO-GLUCOSAMINIDASE LYTG"/>
    <property type="match status" value="1"/>
</dbReference>
<evidence type="ECO:0000313" key="5">
    <source>
        <dbReference type="Proteomes" id="UP000191200"/>
    </source>
</evidence>